<feature type="domain" description="DDE-1" evidence="2">
    <location>
        <begin position="35"/>
        <end position="208"/>
    </location>
</feature>
<reference evidence="4" key="1">
    <citation type="submission" date="2022-11" db="UniProtKB">
        <authorList>
            <consortium name="WormBaseParasite"/>
        </authorList>
    </citation>
    <scope>IDENTIFICATION</scope>
</reference>
<dbReference type="Pfam" id="PF03184">
    <property type="entry name" value="DDE_1"/>
    <property type="match status" value="1"/>
</dbReference>
<dbReference type="GO" id="GO:0003676">
    <property type="term" value="F:nucleic acid binding"/>
    <property type="evidence" value="ECO:0007669"/>
    <property type="project" value="InterPro"/>
</dbReference>
<evidence type="ECO:0000259" key="2">
    <source>
        <dbReference type="Pfam" id="PF03184"/>
    </source>
</evidence>
<feature type="compositionally biased region" description="Acidic residues" evidence="1">
    <location>
        <begin position="273"/>
        <end position="284"/>
    </location>
</feature>
<sequence length="284" mass="31918">MDEVPCYFDMVRDSTLSFKGSKNVDGVDTGYRKSRYTVCLAISLDGRVLSTMIIFRNLVKPPSVPNLSQRMVLAASKSGTMDCTLAKYWMDKVFSRRGNYFQTTKSVLIWDSYGSHKRDDIVKYLRQKYCSEMVLIPAKMTCFAQPLDVAVNSAFKAALKNEWDEWVRTSPAEMTPKGYRKRPSYKAIVDMVENAVSAISKEMIKRAFECCGIAERGGIVPLEKLNQRFKTVLSWKDSAGLIEAGQLSSDDDDEGVGAGSGDDEVVERRSGDEISDNEYSDEFE</sequence>
<feature type="compositionally biased region" description="Acidic residues" evidence="1">
    <location>
        <begin position="249"/>
        <end position="265"/>
    </location>
</feature>
<organism evidence="3 4">
    <name type="scientific">Plectus sambesii</name>
    <dbReference type="NCBI Taxonomy" id="2011161"/>
    <lineage>
        <taxon>Eukaryota</taxon>
        <taxon>Metazoa</taxon>
        <taxon>Ecdysozoa</taxon>
        <taxon>Nematoda</taxon>
        <taxon>Chromadorea</taxon>
        <taxon>Plectida</taxon>
        <taxon>Plectina</taxon>
        <taxon>Plectoidea</taxon>
        <taxon>Plectidae</taxon>
        <taxon>Plectus</taxon>
    </lineage>
</organism>
<name>A0A914VMQ1_9BILA</name>
<dbReference type="AlphaFoldDB" id="A0A914VMQ1"/>
<dbReference type="WBParaSite" id="PSAMB.scaffold2169size24886.g16801.t1">
    <property type="protein sequence ID" value="PSAMB.scaffold2169size24886.g16801.t1"/>
    <property type="gene ID" value="PSAMB.scaffold2169size24886.g16801"/>
</dbReference>
<evidence type="ECO:0000313" key="3">
    <source>
        <dbReference type="Proteomes" id="UP000887566"/>
    </source>
</evidence>
<dbReference type="Proteomes" id="UP000887566">
    <property type="component" value="Unplaced"/>
</dbReference>
<evidence type="ECO:0000313" key="4">
    <source>
        <dbReference type="WBParaSite" id="PSAMB.scaffold2169size24886.g16801.t1"/>
    </source>
</evidence>
<protein>
    <submittedName>
        <fullName evidence="4">DDE-1 domain-containing protein</fullName>
    </submittedName>
</protein>
<evidence type="ECO:0000256" key="1">
    <source>
        <dbReference type="SAM" id="MobiDB-lite"/>
    </source>
</evidence>
<proteinExistence type="predicted"/>
<feature type="region of interest" description="Disordered" evidence="1">
    <location>
        <begin position="244"/>
        <end position="284"/>
    </location>
</feature>
<accession>A0A914VMQ1</accession>
<dbReference type="InterPro" id="IPR004875">
    <property type="entry name" value="DDE_SF_endonuclease_dom"/>
</dbReference>
<keyword evidence="3" id="KW-1185">Reference proteome</keyword>